<reference evidence="4 5" key="1">
    <citation type="submission" date="2023-08" db="EMBL/GenBank/DDBJ databases">
        <authorList>
            <person name="Palmer J.M."/>
        </authorList>
    </citation>
    <scope>NUCLEOTIDE SEQUENCE [LARGE SCALE GENOMIC DNA]</scope>
    <source>
        <strain evidence="4 5">TWF481</strain>
    </source>
</reference>
<dbReference type="InterPro" id="IPR042120">
    <property type="entry name" value="MutL_C_dimsub"/>
</dbReference>
<dbReference type="SMART" id="SM00853">
    <property type="entry name" value="MutL_C"/>
    <property type="match status" value="1"/>
</dbReference>
<comment type="similarity">
    <text evidence="1">Belongs to the DNA mismatch repair MutL/HexB family.</text>
</comment>
<dbReference type="InterPro" id="IPR014790">
    <property type="entry name" value="MutL_C"/>
</dbReference>
<feature type="compositionally biased region" description="Basic and acidic residues" evidence="2">
    <location>
        <begin position="419"/>
        <end position="430"/>
    </location>
</feature>
<dbReference type="GO" id="GO:0006298">
    <property type="term" value="P:mismatch repair"/>
    <property type="evidence" value="ECO:0007669"/>
    <property type="project" value="InterPro"/>
</dbReference>
<dbReference type="GO" id="GO:0140664">
    <property type="term" value="F:ATP-dependent DNA damage sensor activity"/>
    <property type="evidence" value="ECO:0007669"/>
    <property type="project" value="InterPro"/>
</dbReference>
<dbReference type="PANTHER" id="PTHR10073">
    <property type="entry name" value="DNA MISMATCH REPAIR PROTEIN MLH, PMS, MUTL"/>
    <property type="match status" value="1"/>
</dbReference>
<evidence type="ECO:0000313" key="4">
    <source>
        <dbReference type="EMBL" id="KAK6497764.1"/>
    </source>
</evidence>
<sequence>MDQYPRIRRLSDNVIAQIRSTVSLTTLASVTQGLVMNSLDANATTVTLYVNVIKNSVTVEDNGDGIIPADLQLIGDRYSTSKSEFSPKPTFGSQGEFLASLATSAGLAVYSRSKFYRATYVIRHHYGSRLKCEHVEKDEYMLPRPGTKVKVDRLFGNFPVRSLARESMSSSEIAKQWRDVERKVVEVLLVYGKYGRSAKVTIRDDLGAKQSALEMPVGYEGDIAARMGNLVNQAGCSRLTWEKINGEWNGISLMGIMAREGVSGQNRQYIFIDESPIENSMTSILYTKVNNMFTASNFGTIDDNGERKGSSRFLRKGVERYPAFVIFVEMNGSGKKVHAEDLELDSRNTIVSEILGLIEAVVDQFLVIGGWRTKMVPMPKSNPAERVSNKTKYFPERRSELYLDLHYPTTMRRSLALDELKGKNSRRAEPEPAGTLPPPVTQMAHIRLLPPARRPPTVSSQRIAPVNEPQYFQSSQTPAVSNKRALSTIGIERHNKIPRLRETSGYQQGIGPADSCHFATQYEDMAREDDYGPTTHGRRSRIHDPLELSLQQVELEDTMTGFPRRNLANPERQRGFSPIDLRGLSPIEDIPGTMVLRERSGPSYVQPVPRRNRGPTELPFLDETDEQIEERTLVPSDEPGTFQFRDPRTNEYSLFDSRTGNEIRTSKPSAIPKRLSMLPEQCKGCKSTDGWAANILSSTQSPIFKLPETQIPRNSLISDNEAANGEPVNAAQIPKSALREAKVLAQVDEKYILLAVEAPERLVVVDQHAADERVKVENLWKEFNNDPKPLSRETSFTINKPDSRILRLQYNHVRDWGFQLDFQEMSGPYGGVKVNVLGAPELVADRCIGDPSIVVALLKSWIPELLTKKATHGFPKDESEWKKRMTCAPKRLQDIVNSRACRSAIMFNDPLTMSECHELIGKLADCDFPFQCAHGRPSMVPVVSLERGGVVAKFKGDACGSLCLQYHEGDEV</sequence>
<feature type="domain" description="MutL C-terminal dimerisation" evidence="3">
    <location>
        <begin position="743"/>
        <end position="911"/>
    </location>
</feature>
<dbReference type="EMBL" id="JAVHJL010000009">
    <property type="protein sequence ID" value="KAK6497764.1"/>
    <property type="molecule type" value="Genomic_DNA"/>
</dbReference>
<dbReference type="Pfam" id="PF13589">
    <property type="entry name" value="HATPase_c_3"/>
    <property type="match status" value="1"/>
</dbReference>
<evidence type="ECO:0000313" key="5">
    <source>
        <dbReference type="Proteomes" id="UP001370758"/>
    </source>
</evidence>
<dbReference type="GO" id="GO:0016887">
    <property type="term" value="F:ATP hydrolysis activity"/>
    <property type="evidence" value="ECO:0007669"/>
    <property type="project" value="InterPro"/>
</dbReference>
<dbReference type="InterPro" id="IPR037198">
    <property type="entry name" value="MutL_C_sf"/>
</dbReference>
<comment type="caution">
    <text evidence="4">The sequence shown here is derived from an EMBL/GenBank/DDBJ whole genome shotgun (WGS) entry which is preliminary data.</text>
</comment>
<gene>
    <name evidence="4" type="primary">MLH3</name>
    <name evidence="4" type="ORF">TWF481_012166</name>
</gene>
<dbReference type="Gene3D" id="3.30.1540.20">
    <property type="entry name" value="MutL, C-terminal domain, dimerisation subdomain"/>
    <property type="match status" value="1"/>
</dbReference>
<dbReference type="AlphaFoldDB" id="A0AAV9VWD4"/>
<keyword evidence="5" id="KW-1185">Reference proteome</keyword>
<dbReference type="SUPFAM" id="SSF118116">
    <property type="entry name" value="DNA mismatch repair protein MutL"/>
    <property type="match status" value="1"/>
</dbReference>
<evidence type="ECO:0000256" key="2">
    <source>
        <dbReference type="SAM" id="MobiDB-lite"/>
    </source>
</evidence>
<dbReference type="InterPro" id="IPR042121">
    <property type="entry name" value="MutL_C_regsub"/>
</dbReference>
<dbReference type="GO" id="GO:0032300">
    <property type="term" value="C:mismatch repair complex"/>
    <property type="evidence" value="ECO:0007669"/>
    <property type="project" value="InterPro"/>
</dbReference>
<protein>
    <submittedName>
        <fullName evidence="4">DNA mismatch repair protein</fullName>
    </submittedName>
</protein>
<proteinExistence type="inferred from homology"/>
<evidence type="ECO:0000256" key="1">
    <source>
        <dbReference type="ARBA" id="ARBA00006082"/>
    </source>
</evidence>
<evidence type="ECO:0000259" key="3">
    <source>
        <dbReference type="SMART" id="SM00853"/>
    </source>
</evidence>
<dbReference type="Gene3D" id="3.30.565.10">
    <property type="entry name" value="Histidine kinase-like ATPase, C-terminal domain"/>
    <property type="match status" value="1"/>
</dbReference>
<accession>A0AAV9VWD4</accession>
<dbReference type="InterPro" id="IPR036890">
    <property type="entry name" value="HATPase_C_sf"/>
</dbReference>
<dbReference type="Proteomes" id="UP001370758">
    <property type="component" value="Unassembled WGS sequence"/>
</dbReference>
<dbReference type="SUPFAM" id="SSF55874">
    <property type="entry name" value="ATPase domain of HSP90 chaperone/DNA topoisomerase II/histidine kinase"/>
    <property type="match status" value="1"/>
</dbReference>
<dbReference type="Gene3D" id="3.30.1370.100">
    <property type="entry name" value="MutL, C-terminal domain, regulatory subdomain"/>
    <property type="match status" value="1"/>
</dbReference>
<dbReference type="GO" id="GO:0005524">
    <property type="term" value="F:ATP binding"/>
    <property type="evidence" value="ECO:0007669"/>
    <property type="project" value="InterPro"/>
</dbReference>
<dbReference type="InterPro" id="IPR038973">
    <property type="entry name" value="MutL/Mlh/Pms-like"/>
</dbReference>
<name>A0AAV9VWD4_9PEZI</name>
<dbReference type="Pfam" id="PF08676">
    <property type="entry name" value="MutL_C"/>
    <property type="match status" value="1"/>
</dbReference>
<organism evidence="4 5">
    <name type="scientific">Arthrobotrys musiformis</name>
    <dbReference type="NCBI Taxonomy" id="47236"/>
    <lineage>
        <taxon>Eukaryota</taxon>
        <taxon>Fungi</taxon>
        <taxon>Dikarya</taxon>
        <taxon>Ascomycota</taxon>
        <taxon>Pezizomycotina</taxon>
        <taxon>Orbiliomycetes</taxon>
        <taxon>Orbiliales</taxon>
        <taxon>Orbiliaceae</taxon>
        <taxon>Arthrobotrys</taxon>
    </lineage>
</organism>
<dbReference type="PANTHER" id="PTHR10073:SF47">
    <property type="entry name" value="DNA MISMATCH REPAIR PROTEIN MLH3"/>
    <property type="match status" value="1"/>
</dbReference>
<feature type="region of interest" description="Disordered" evidence="2">
    <location>
        <begin position="419"/>
        <end position="439"/>
    </location>
</feature>